<evidence type="ECO:0000313" key="2">
    <source>
        <dbReference type="EMBL" id="WRO23153.1"/>
    </source>
</evidence>
<dbReference type="Proteomes" id="UP001329915">
    <property type="component" value="Chromosome"/>
</dbReference>
<feature type="domain" description="UPF0033" evidence="1">
    <location>
        <begin position="1"/>
        <end position="56"/>
    </location>
</feature>
<dbReference type="SUPFAM" id="SSF64307">
    <property type="entry name" value="SirA-like"/>
    <property type="match status" value="1"/>
</dbReference>
<dbReference type="InterPro" id="IPR001455">
    <property type="entry name" value="TusA-like"/>
</dbReference>
<sequence>MRTKEKFQELAPGDVLILETEHARAVRNILDWACREGFTIDVDEEGAGVWQVRIEK</sequence>
<dbReference type="KEGG" id="dbc:MFMK1_003002"/>
<organism evidence="2 3">
    <name type="scientific">Metallumcola ferriviriculae</name>
    <dbReference type="NCBI Taxonomy" id="3039180"/>
    <lineage>
        <taxon>Bacteria</taxon>
        <taxon>Bacillati</taxon>
        <taxon>Bacillota</taxon>
        <taxon>Clostridia</taxon>
        <taxon>Neomoorellales</taxon>
        <taxon>Desulfitibacteraceae</taxon>
        <taxon>Metallumcola</taxon>
    </lineage>
</organism>
<reference evidence="2 3" key="1">
    <citation type="submission" date="2023-04" db="EMBL/GenBank/DDBJ databases">
        <authorList>
            <person name="Hsu D."/>
        </authorList>
    </citation>
    <scope>NUCLEOTIDE SEQUENCE [LARGE SCALE GENOMIC DNA]</scope>
    <source>
        <strain evidence="2 3">MK1</strain>
    </source>
</reference>
<name>A0AAU0UPB8_9FIRM</name>
<dbReference type="AlphaFoldDB" id="A0AAU0UPB8"/>
<gene>
    <name evidence="2" type="ORF">MFMK1_003002</name>
</gene>
<keyword evidence="3" id="KW-1185">Reference proteome</keyword>
<dbReference type="RefSeq" id="WP_366922540.1">
    <property type="nucleotide sequence ID" value="NZ_CP121694.1"/>
</dbReference>
<proteinExistence type="predicted"/>
<dbReference type="InterPro" id="IPR036868">
    <property type="entry name" value="TusA-like_sf"/>
</dbReference>
<dbReference type="EMBL" id="CP121694">
    <property type="protein sequence ID" value="WRO23153.1"/>
    <property type="molecule type" value="Genomic_DNA"/>
</dbReference>
<dbReference type="Gene3D" id="3.30.110.40">
    <property type="entry name" value="TusA-like domain"/>
    <property type="match status" value="1"/>
</dbReference>
<accession>A0AAU0UPB8</accession>
<evidence type="ECO:0000259" key="1">
    <source>
        <dbReference type="Pfam" id="PF01206"/>
    </source>
</evidence>
<protein>
    <submittedName>
        <fullName evidence="2">Sulfurtransferase TusA family protein</fullName>
    </submittedName>
</protein>
<dbReference type="Pfam" id="PF01206">
    <property type="entry name" value="TusA"/>
    <property type="match status" value="1"/>
</dbReference>
<evidence type="ECO:0000313" key="3">
    <source>
        <dbReference type="Proteomes" id="UP001329915"/>
    </source>
</evidence>